<evidence type="ECO:0000313" key="2">
    <source>
        <dbReference type="Proteomes" id="UP000199647"/>
    </source>
</evidence>
<dbReference type="EMBL" id="FOFG01000013">
    <property type="protein sequence ID" value="SER23271.1"/>
    <property type="molecule type" value="Genomic_DNA"/>
</dbReference>
<reference evidence="1 2" key="1">
    <citation type="submission" date="2016-10" db="EMBL/GenBank/DDBJ databases">
        <authorList>
            <person name="de Groot N.N."/>
        </authorList>
    </citation>
    <scope>NUCLEOTIDE SEQUENCE [LARGE SCALE GENOMIC DNA]</scope>
    <source>
        <strain evidence="1 2">A52C2</strain>
    </source>
</reference>
<gene>
    <name evidence="1" type="ORF">SAMN05216548_113123</name>
</gene>
<sequence>MTDHTRELYRSSSGDRWLLAKESSSNRAYIRHEGNASSGGHVSEIDIGSFLGNGAHGPEHQALMRLIGSLVGANDDEASQA</sequence>
<protein>
    <submittedName>
        <fullName evidence="1">Uncharacterized protein</fullName>
    </submittedName>
</protein>
<proteinExistence type="predicted"/>
<keyword evidence="2" id="KW-1185">Reference proteome</keyword>
<organism evidence="1 2">
    <name type="scientific">Faunimonas pinastri</name>
    <dbReference type="NCBI Taxonomy" id="1855383"/>
    <lineage>
        <taxon>Bacteria</taxon>
        <taxon>Pseudomonadati</taxon>
        <taxon>Pseudomonadota</taxon>
        <taxon>Alphaproteobacteria</taxon>
        <taxon>Hyphomicrobiales</taxon>
        <taxon>Afifellaceae</taxon>
        <taxon>Faunimonas</taxon>
    </lineage>
</organism>
<dbReference type="AlphaFoldDB" id="A0A1H9MIA3"/>
<name>A0A1H9MIA3_9HYPH</name>
<evidence type="ECO:0000313" key="1">
    <source>
        <dbReference type="EMBL" id="SER23271.1"/>
    </source>
</evidence>
<dbReference type="Proteomes" id="UP000199647">
    <property type="component" value="Unassembled WGS sequence"/>
</dbReference>
<dbReference type="OrthoDB" id="7869524at2"/>
<accession>A0A1H9MIA3</accession>